<evidence type="ECO:0000256" key="1">
    <source>
        <dbReference type="SAM" id="Coils"/>
    </source>
</evidence>
<feature type="compositionally biased region" description="Basic and acidic residues" evidence="2">
    <location>
        <begin position="31"/>
        <end position="43"/>
    </location>
</feature>
<feature type="compositionally biased region" description="Low complexity" evidence="2">
    <location>
        <begin position="45"/>
        <end position="56"/>
    </location>
</feature>
<dbReference type="AlphaFoldDB" id="A0A6S6WJP4"/>
<keyword evidence="1" id="KW-0175">Coiled coil</keyword>
<gene>
    <name evidence="3" type="ORF">PTTW11_08882</name>
</gene>
<evidence type="ECO:0000313" key="4">
    <source>
        <dbReference type="Proteomes" id="UP000472372"/>
    </source>
</evidence>
<feature type="region of interest" description="Disordered" evidence="2">
    <location>
        <begin position="1"/>
        <end position="20"/>
    </location>
</feature>
<protein>
    <submittedName>
        <fullName evidence="3">Uncharacterized protein</fullName>
    </submittedName>
</protein>
<feature type="region of interest" description="Disordered" evidence="2">
    <location>
        <begin position="95"/>
        <end position="125"/>
    </location>
</feature>
<dbReference type="Proteomes" id="UP000472372">
    <property type="component" value="Chromosome 8"/>
</dbReference>
<feature type="region of interest" description="Disordered" evidence="2">
    <location>
        <begin position="387"/>
        <end position="408"/>
    </location>
</feature>
<feature type="region of interest" description="Disordered" evidence="2">
    <location>
        <begin position="31"/>
        <end position="59"/>
    </location>
</feature>
<feature type="compositionally biased region" description="Basic and acidic residues" evidence="2">
    <location>
        <begin position="103"/>
        <end position="112"/>
    </location>
</feature>
<feature type="coiled-coil region" evidence="1">
    <location>
        <begin position="257"/>
        <end position="337"/>
    </location>
</feature>
<evidence type="ECO:0000256" key="2">
    <source>
        <dbReference type="SAM" id="MobiDB-lite"/>
    </source>
</evidence>
<organism evidence="3 4">
    <name type="scientific">Pyrenophora teres f. teres</name>
    <dbReference type="NCBI Taxonomy" id="97479"/>
    <lineage>
        <taxon>Eukaryota</taxon>
        <taxon>Fungi</taxon>
        <taxon>Dikarya</taxon>
        <taxon>Ascomycota</taxon>
        <taxon>Pezizomycotina</taxon>
        <taxon>Dothideomycetes</taxon>
        <taxon>Pleosporomycetidae</taxon>
        <taxon>Pleosporales</taxon>
        <taxon>Pleosporineae</taxon>
        <taxon>Pleosporaceae</taxon>
        <taxon>Pyrenophora</taxon>
    </lineage>
</organism>
<reference evidence="3" key="1">
    <citation type="submission" date="2021-02" db="EMBL/GenBank/DDBJ databases">
        <authorList>
            <person name="Syme A R."/>
            <person name="Syme A R."/>
            <person name="Moolhuijzen P."/>
        </authorList>
    </citation>
    <scope>NUCLEOTIDE SEQUENCE</scope>
    <source>
        <strain evidence="3">W1-1</strain>
    </source>
</reference>
<proteinExistence type="predicted"/>
<feature type="compositionally biased region" description="Polar residues" evidence="2">
    <location>
        <begin position="1"/>
        <end position="19"/>
    </location>
</feature>
<evidence type="ECO:0000313" key="3">
    <source>
        <dbReference type="EMBL" id="CAE7201615.1"/>
    </source>
</evidence>
<accession>A0A6S6WJP4</accession>
<sequence length="445" mass="50988">MKSTQQASPVLPKSQQSLQDVMDDVVFVRTAEKPKPKPDEVLDLKTATPTKQAKPTDLPTYRNWFGRIIDSHNEDEDMSDTTPAPVPEEAALLGDDSTNTLVPRKDGEESSGTHHPVLPKVPLPEDGPGYLPAMRGALEQALGKETLDRLEQCNIQDEENTIKYIIKLEKEIDMRYENFFATEQLLEEKMNMLKARAKGGDEVTRTERELLRLEIERLKGEVESKESITHGLRAEIDALKARDLGREEDQKAMELKLHMELEKKKAMESKLEMEQEKNKAAELKLEKALEREKKKSIGLELEKKKMKATELKLEMELEKSKATELKLERALEKEKKTKTKAMDADAKTRDKLYKRLQKKLGKRKLVNAGLRKEIEVQEKRIGELEKSLHESTEAAQRAHQDFEDASVKDKLSTTLHTKVVYLEQALRDRDRDLKRLGVGQRPRLV</sequence>
<dbReference type="EMBL" id="HG992984">
    <property type="protein sequence ID" value="CAE7201615.1"/>
    <property type="molecule type" value="Genomic_DNA"/>
</dbReference>
<name>A0A6S6WJP4_9PLEO</name>